<comment type="caution">
    <text evidence="3">The sequence shown here is derived from an EMBL/GenBank/DDBJ whole genome shotgun (WGS) entry which is preliminary data.</text>
</comment>
<reference evidence="3" key="1">
    <citation type="journal article" date="2021" name="PeerJ">
        <title>Extensive microbial diversity within the chicken gut microbiome revealed by metagenomics and culture.</title>
        <authorList>
            <person name="Gilroy R."/>
            <person name="Ravi A."/>
            <person name="Getino M."/>
            <person name="Pursley I."/>
            <person name="Horton D.L."/>
            <person name="Alikhan N.F."/>
            <person name="Baker D."/>
            <person name="Gharbi K."/>
            <person name="Hall N."/>
            <person name="Watson M."/>
            <person name="Adriaenssens E.M."/>
            <person name="Foster-Nyarko E."/>
            <person name="Jarju S."/>
            <person name="Secka A."/>
            <person name="Antonio M."/>
            <person name="Oren A."/>
            <person name="Chaudhuri R.R."/>
            <person name="La Ragione R."/>
            <person name="Hildebrand F."/>
            <person name="Pallen M.J."/>
        </authorList>
    </citation>
    <scope>NUCLEOTIDE SEQUENCE</scope>
    <source>
        <strain evidence="3">CHK188-4685</strain>
    </source>
</reference>
<gene>
    <name evidence="3" type="ORF">H9716_09000</name>
</gene>
<dbReference type="InterPro" id="IPR011437">
    <property type="entry name" value="DUF1540"/>
</dbReference>
<evidence type="ECO:0000256" key="1">
    <source>
        <dbReference type="SAM" id="MobiDB-lite"/>
    </source>
</evidence>
<proteinExistence type="predicted"/>
<evidence type="ECO:0000313" key="4">
    <source>
        <dbReference type="Proteomes" id="UP000886804"/>
    </source>
</evidence>
<dbReference type="EMBL" id="DWYS01000107">
    <property type="protein sequence ID" value="HJB07983.1"/>
    <property type="molecule type" value="Genomic_DNA"/>
</dbReference>
<name>A0A9D2L8N6_9FIRM</name>
<feature type="compositionally biased region" description="Polar residues" evidence="1">
    <location>
        <begin position="92"/>
        <end position="104"/>
    </location>
</feature>
<feature type="region of interest" description="Disordered" evidence="1">
    <location>
        <begin position="82"/>
        <end position="104"/>
    </location>
</feature>
<feature type="domain" description="DUF1540" evidence="2">
    <location>
        <begin position="5"/>
        <end position="42"/>
    </location>
</feature>
<feature type="domain" description="DUF1540" evidence="2">
    <location>
        <begin position="63"/>
        <end position="101"/>
    </location>
</feature>
<organism evidence="3 4">
    <name type="scientific">Candidatus Enterocloster faecavium</name>
    <dbReference type="NCBI Taxonomy" id="2838560"/>
    <lineage>
        <taxon>Bacteria</taxon>
        <taxon>Bacillati</taxon>
        <taxon>Bacillota</taxon>
        <taxon>Clostridia</taxon>
        <taxon>Lachnospirales</taxon>
        <taxon>Lachnospiraceae</taxon>
        <taxon>Enterocloster</taxon>
    </lineage>
</organism>
<dbReference type="Proteomes" id="UP000886804">
    <property type="component" value="Unassembled WGS sequence"/>
</dbReference>
<dbReference type="Pfam" id="PF07561">
    <property type="entry name" value="DUF1540"/>
    <property type="match status" value="2"/>
</dbReference>
<protein>
    <submittedName>
        <fullName evidence="3">DUF1540 domain-containing protein</fullName>
    </submittedName>
</protein>
<reference evidence="3" key="2">
    <citation type="submission" date="2021-04" db="EMBL/GenBank/DDBJ databases">
        <authorList>
            <person name="Gilroy R."/>
        </authorList>
    </citation>
    <scope>NUCLEOTIDE SEQUENCE</scope>
    <source>
        <strain evidence="3">CHK188-4685</strain>
    </source>
</reference>
<dbReference type="AlphaFoldDB" id="A0A9D2L8N6"/>
<evidence type="ECO:0000259" key="2">
    <source>
        <dbReference type="Pfam" id="PF07561"/>
    </source>
</evidence>
<sequence length="104" mass="11409">MTQLECSVKNCMHNSDNCCCKRSITVDGRTACKAEETCCASFDENRGGSFKNLFKTPETRLEISCDAVKCIYNEDNRCKAQNVGISGDGASDSAQTRCSTFKAR</sequence>
<accession>A0A9D2L8N6</accession>
<evidence type="ECO:0000313" key="3">
    <source>
        <dbReference type="EMBL" id="HJB07983.1"/>
    </source>
</evidence>